<protein>
    <recommendedName>
        <fullName evidence="4">SOCS box domain-containing protein</fullName>
    </recommendedName>
</protein>
<dbReference type="PROSITE" id="PS50297">
    <property type="entry name" value="ANK_REP_REGION"/>
    <property type="match status" value="4"/>
</dbReference>
<keyword evidence="1" id="KW-0677">Repeat</keyword>
<gene>
    <name evidence="5" type="ORF">WA026_020283</name>
</gene>
<dbReference type="Pfam" id="PF12796">
    <property type="entry name" value="Ank_2"/>
    <property type="match status" value="3"/>
</dbReference>
<dbReference type="FunFam" id="1.10.750.20:FF:000001">
    <property type="entry name" value="Ankyrin repeat and SOCS box containing 1"/>
    <property type="match status" value="1"/>
</dbReference>
<name>A0AAW1TX53_9CUCU</name>
<evidence type="ECO:0000256" key="2">
    <source>
        <dbReference type="ARBA" id="ARBA00023043"/>
    </source>
</evidence>
<dbReference type="InterPro" id="IPR036770">
    <property type="entry name" value="Ankyrin_rpt-contain_sf"/>
</dbReference>
<feature type="repeat" description="ANK" evidence="3">
    <location>
        <begin position="86"/>
        <end position="118"/>
    </location>
</feature>
<accession>A0AAW1TX53</accession>
<feature type="repeat" description="ANK" evidence="3">
    <location>
        <begin position="152"/>
        <end position="184"/>
    </location>
</feature>
<comment type="caution">
    <text evidence="5">The sequence shown here is derived from an EMBL/GenBank/DDBJ whole genome shotgun (WGS) entry which is preliminary data.</text>
</comment>
<evidence type="ECO:0000256" key="3">
    <source>
        <dbReference type="PROSITE-ProRule" id="PRU00023"/>
    </source>
</evidence>
<proteinExistence type="predicted"/>
<dbReference type="SMART" id="SM00969">
    <property type="entry name" value="SOCS_box"/>
    <property type="match status" value="1"/>
</dbReference>
<organism evidence="5 6">
    <name type="scientific">Henosepilachna vigintioctopunctata</name>
    <dbReference type="NCBI Taxonomy" id="420089"/>
    <lineage>
        <taxon>Eukaryota</taxon>
        <taxon>Metazoa</taxon>
        <taxon>Ecdysozoa</taxon>
        <taxon>Arthropoda</taxon>
        <taxon>Hexapoda</taxon>
        <taxon>Insecta</taxon>
        <taxon>Pterygota</taxon>
        <taxon>Neoptera</taxon>
        <taxon>Endopterygota</taxon>
        <taxon>Coleoptera</taxon>
        <taxon>Polyphaga</taxon>
        <taxon>Cucujiformia</taxon>
        <taxon>Coccinelloidea</taxon>
        <taxon>Coccinellidae</taxon>
        <taxon>Epilachninae</taxon>
        <taxon>Epilachnini</taxon>
        <taxon>Henosepilachna</taxon>
    </lineage>
</organism>
<dbReference type="Gene3D" id="1.10.750.20">
    <property type="entry name" value="SOCS box"/>
    <property type="match status" value="1"/>
</dbReference>
<keyword evidence="6" id="KW-1185">Reference proteome</keyword>
<keyword evidence="2 3" id="KW-0040">ANK repeat</keyword>
<dbReference type="AlphaFoldDB" id="A0AAW1TX53"/>
<dbReference type="InterPro" id="IPR001496">
    <property type="entry name" value="SOCS_box"/>
</dbReference>
<dbReference type="Proteomes" id="UP001431783">
    <property type="component" value="Unassembled WGS sequence"/>
</dbReference>
<dbReference type="EMBL" id="JARQZJ010000014">
    <property type="protein sequence ID" value="KAK9872932.1"/>
    <property type="molecule type" value="Genomic_DNA"/>
</dbReference>
<dbReference type="SMART" id="SM00248">
    <property type="entry name" value="ANK"/>
    <property type="match status" value="10"/>
</dbReference>
<dbReference type="GO" id="GO:0035556">
    <property type="term" value="P:intracellular signal transduction"/>
    <property type="evidence" value="ECO:0007669"/>
    <property type="project" value="InterPro"/>
</dbReference>
<evidence type="ECO:0000256" key="1">
    <source>
        <dbReference type="ARBA" id="ARBA00022737"/>
    </source>
</evidence>
<reference evidence="5 6" key="1">
    <citation type="submission" date="2023-03" db="EMBL/GenBank/DDBJ databases">
        <title>Genome insight into feeding habits of ladybird beetles.</title>
        <authorList>
            <person name="Li H.-S."/>
            <person name="Huang Y.-H."/>
            <person name="Pang H."/>
        </authorList>
    </citation>
    <scope>NUCLEOTIDE SEQUENCE [LARGE SCALE GENOMIC DNA]</scope>
    <source>
        <strain evidence="5">SYSU_2023b</strain>
        <tissue evidence="5">Whole body</tissue>
    </source>
</reference>
<evidence type="ECO:0000313" key="6">
    <source>
        <dbReference type="Proteomes" id="UP001431783"/>
    </source>
</evidence>
<dbReference type="InterPro" id="IPR036036">
    <property type="entry name" value="SOCS_box-like_dom_sf"/>
</dbReference>
<dbReference type="PROSITE" id="PS50225">
    <property type="entry name" value="SOCS"/>
    <property type="match status" value="1"/>
</dbReference>
<dbReference type="GO" id="GO:0005737">
    <property type="term" value="C:cytoplasm"/>
    <property type="evidence" value="ECO:0007669"/>
    <property type="project" value="TreeGrafter"/>
</dbReference>
<dbReference type="CDD" id="cd03716">
    <property type="entry name" value="SOCS_ASB_like"/>
    <property type="match status" value="1"/>
</dbReference>
<feature type="repeat" description="ANK" evidence="3">
    <location>
        <begin position="119"/>
        <end position="151"/>
    </location>
</feature>
<dbReference type="SUPFAM" id="SSF48403">
    <property type="entry name" value="Ankyrin repeat"/>
    <property type="match status" value="1"/>
</dbReference>
<dbReference type="Gene3D" id="1.25.40.20">
    <property type="entry name" value="Ankyrin repeat-containing domain"/>
    <property type="match status" value="3"/>
</dbReference>
<feature type="repeat" description="ANK" evidence="3">
    <location>
        <begin position="247"/>
        <end position="279"/>
    </location>
</feature>
<evidence type="ECO:0000259" key="4">
    <source>
        <dbReference type="PROSITE" id="PS50225"/>
    </source>
</evidence>
<dbReference type="PROSITE" id="PS50088">
    <property type="entry name" value="ANK_REPEAT"/>
    <property type="match status" value="5"/>
</dbReference>
<dbReference type="PANTHER" id="PTHR24198">
    <property type="entry name" value="ANKYRIN REPEAT AND PROTEIN KINASE DOMAIN-CONTAINING PROTEIN"/>
    <property type="match status" value="1"/>
</dbReference>
<dbReference type="Pfam" id="PF07525">
    <property type="entry name" value="SOCS_box"/>
    <property type="match status" value="1"/>
</dbReference>
<dbReference type="SUPFAM" id="SSF158235">
    <property type="entry name" value="SOCS box-like"/>
    <property type="match status" value="1"/>
</dbReference>
<feature type="repeat" description="ANK" evidence="3">
    <location>
        <begin position="214"/>
        <end position="246"/>
    </location>
</feature>
<evidence type="ECO:0000313" key="5">
    <source>
        <dbReference type="EMBL" id="KAK9872932.1"/>
    </source>
</evidence>
<dbReference type="PANTHER" id="PTHR24198:SF165">
    <property type="entry name" value="ANKYRIN REPEAT-CONTAINING PROTEIN-RELATED"/>
    <property type="match status" value="1"/>
</dbReference>
<sequence length="450" mass="50925">MEDLEWDNEMNESRERTPEEESIYNWYAKILSKTPLYLESPEYGASKLDIEGMNVLHYAIDSASVEIVKYILDFYKEINVNQCDSDLRSPLHMAVANKDIEMVKFLLAHGAFVNDRNGEQQTALHIACQNDSTDIIKVLLGYKADIHALDQTDKTPLILTVEHNSENSLRLLLKEGARINFEDEVGFTALRRAVWMNNTNLTQILLANGARVFESHCLLHLAARNNNLHIIQALSRVGARCDVRDNEGNTPLMIACSRKNLGIAEYLLSNGASPNIVNSINGMSALHICVQDIREPQCLIQFIELLVKFGADMYAYSVQCGSVLFYAIILENITGACALIRHGVDVNLKDDRAYFDNLSLAKRHGNLELVKMVVYSGFKFSNMISDLNNTRGAELDPIHEFLRECKMSPLNLRDLCRICIRKNLGNHIVTKIYKLPLPSILHRYLALENL</sequence>
<dbReference type="InterPro" id="IPR002110">
    <property type="entry name" value="Ankyrin_rpt"/>
</dbReference>
<feature type="domain" description="SOCS box" evidence="4">
    <location>
        <begin position="408"/>
        <end position="450"/>
    </location>
</feature>